<keyword evidence="8" id="KW-1133">Transmembrane helix</keyword>
<reference evidence="10 11" key="1">
    <citation type="journal article" date="2019" name="Int. J. Syst. Evol. Microbiol.">
        <title>The Global Catalogue of Microorganisms (GCM) 10K type strain sequencing project: providing services to taxonomists for standard genome sequencing and annotation.</title>
        <authorList>
            <consortium name="The Broad Institute Genomics Platform"/>
            <consortium name="The Broad Institute Genome Sequencing Center for Infectious Disease"/>
            <person name="Wu L."/>
            <person name="Ma J."/>
        </authorList>
    </citation>
    <scope>NUCLEOTIDE SEQUENCE [LARGE SCALE GENOMIC DNA]</scope>
    <source>
        <strain evidence="10 11">JCM 10664</strain>
    </source>
</reference>
<sequence length="385" mass="40190">MEKETGARYLYLDGELRPVLNYSSALLVVNSPQATVQSVSRNSLADVPRGAPIGIANAPDSLPAATNLTRAPWVACATSRPGVSPDERVPVTKLHIGAVAARPLPAAKGVLVSAPDGLIYLVWQGRRYLLPDQSVLDSLGYSDTRAFPVSTEWISAMPAGPDLRPPEVPGAGAVSQHVSGARVGQVFEVINAVTRAKDYYVLLSNGLAPLTPTSASLLLASPTARAAYPGRHPEAIQAEPDLLSSTRRSTTDTIQDGYPTTLPALERIDVGRGPYPCATFAVDARSGPTIALVDRVEMPDPVPPNSGVLARDVPAPGGHPGTFYLITDLGAKYPLADAKVAEVLGYGGVEPVLVPTDLLRLLPTGPALDPDVATVSQPVNATGSS</sequence>
<dbReference type="InterPro" id="IPR042485">
    <property type="entry name" value="T7SS_EccB_R3"/>
</dbReference>
<dbReference type="NCBIfam" id="TIGR03919">
    <property type="entry name" value="T7SS_EccB"/>
    <property type="match status" value="1"/>
</dbReference>
<dbReference type="InterPro" id="IPR044857">
    <property type="entry name" value="T7SS_EccB_R1"/>
</dbReference>
<keyword evidence="6" id="KW-0378">Hydrolase</keyword>
<gene>
    <name evidence="10" type="primary">eccB_2</name>
    <name evidence="10" type="ORF">GCM10009545_13130</name>
</gene>
<keyword evidence="11" id="KW-1185">Reference proteome</keyword>
<evidence type="ECO:0000256" key="5">
    <source>
        <dbReference type="ARBA" id="ARBA00022741"/>
    </source>
</evidence>
<dbReference type="PANTHER" id="PTHR40765">
    <property type="entry name" value="ESX-2 SECRETION SYSTEM ATPASE ECCB2"/>
    <property type="match status" value="1"/>
</dbReference>
<evidence type="ECO:0000256" key="8">
    <source>
        <dbReference type="ARBA" id="ARBA00022989"/>
    </source>
</evidence>
<dbReference type="PANTHER" id="PTHR40765:SF2">
    <property type="entry name" value="ESX-2 SECRETION SYSTEM ATPASE ECCB2"/>
    <property type="match status" value="1"/>
</dbReference>
<keyword evidence="5" id="KW-0547">Nucleotide-binding</keyword>
<dbReference type="Proteomes" id="UP001500220">
    <property type="component" value="Unassembled WGS sequence"/>
</dbReference>
<comment type="subcellular location">
    <subcellularLocation>
        <location evidence="1">Cell membrane</location>
        <topology evidence="1">Single-pass membrane protein</topology>
    </subcellularLocation>
</comment>
<protein>
    <submittedName>
        <fullName evidence="10">Type VII secretion protein EccB</fullName>
    </submittedName>
</protein>
<evidence type="ECO:0000256" key="4">
    <source>
        <dbReference type="ARBA" id="ARBA00022692"/>
    </source>
</evidence>
<proteinExistence type="inferred from homology"/>
<comment type="similarity">
    <text evidence="2">Belongs to the EccB family.</text>
</comment>
<evidence type="ECO:0000256" key="7">
    <source>
        <dbReference type="ARBA" id="ARBA00022840"/>
    </source>
</evidence>
<evidence type="ECO:0000256" key="6">
    <source>
        <dbReference type="ARBA" id="ARBA00022801"/>
    </source>
</evidence>
<dbReference type="EMBL" id="BAAAHC010000005">
    <property type="protein sequence ID" value="GAA0512488.1"/>
    <property type="molecule type" value="Genomic_DNA"/>
</dbReference>
<evidence type="ECO:0000256" key="3">
    <source>
        <dbReference type="ARBA" id="ARBA00022475"/>
    </source>
</evidence>
<evidence type="ECO:0000256" key="9">
    <source>
        <dbReference type="ARBA" id="ARBA00023136"/>
    </source>
</evidence>
<accession>A0ABN1C5Z2</accession>
<dbReference type="Gene3D" id="2.40.50.910">
    <property type="entry name" value="Type VII secretion system EccB, repeat 3 domain"/>
    <property type="match status" value="1"/>
</dbReference>
<keyword evidence="7" id="KW-0067">ATP-binding</keyword>
<keyword evidence="3" id="KW-1003">Cell membrane</keyword>
<keyword evidence="4" id="KW-0812">Transmembrane</keyword>
<dbReference type="InterPro" id="IPR007795">
    <property type="entry name" value="T7SS_EccB"/>
</dbReference>
<name>A0ABN1C5Z2_9PSEU</name>
<organism evidence="10 11">
    <name type="scientific">Saccharopolyspora thermophila</name>
    <dbReference type="NCBI Taxonomy" id="89367"/>
    <lineage>
        <taxon>Bacteria</taxon>
        <taxon>Bacillati</taxon>
        <taxon>Actinomycetota</taxon>
        <taxon>Actinomycetes</taxon>
        <taxon>Pseudonocardiales</taxon>
        <taxon>Pseudonocardiaceae</taxon>
        <taxon>Saccharopolyspora</taxon>
    </lineage>
</organism>
<evidence type="ECO:0000313" key="10">
    <source>
        <dbReference type="EMBL" id="GAA0512488.1"/>
    </source>
</evidence>
<evidence type="ECO:0000256" key="2">
    <source>
        <dbReference type="ARBA" id="ARBA00008149"/>
    </source>
</evidence>
<evidence type="ECO:0000256" key="1">
    <source>
        <dbReference type="ARBA" id="ARBA00004162"/>
    </source>
</evidence>
<dbReference type="RefSeq" id="WP_346072470.1">
    <property type="nucleotide sequence ID" value="NZ_BAAAHC010000005.1"/>
</dbReference>
<keyword evidence="9" id="KW-0472">Membrane</keyword>
<dbReference type="Pfam" id="PF05108">
    <property type="entry name" value="T7SS_ESX1_EccB"/>
    <property type="match status" value="1"/>
</dbReference>
<evidence type="ECO:0000313" key="11">
    <source>
        <dbReference type="Proteomes" id="UP001500220"/>
    </source>
</evidence>
<comment type="caution">
    <text evidence="10">The sequence shown here is derived from an EMBL/GenBank/DDBJ whole genome shotgun (WGS) entry which is preliminary data.</text>
</comment>
<dbReference type="Gene3D" id="3.30.2390.20">
    <property type="entry name" value="Type VII secretion system EccB, repeat 1 domain"/>
    <property type="match status" value="1"/>
</dbReference>